<organism evidence="2 3">
    <name type="scientific">Thamnophis sirtalis</name>
    <dbReference type="NCBI Taxonomy" id="35019"/>
    <lineage>
        <taxon>Eukaryota</taxon>
        <taxon>Metazoa</taxon>
        <taxon>Chordata</taxon>
        <taxon>Craniata</taxon>
        <taxon>Vertebrata</taxon>
        <taxon>Euteleostomi</taxon>
        <taxon>Lepidosauria</taxon>
        <taxon>Squamata</taxon>
        <taxon>Bifurcata</taxon>
        <taxon>Unidentata</taxon>
        <taxon>Episquamata</taxon>
        <taxon>Toxicofera</taxon>
        <taxon>Serpentes</taxon>
        <taxon>Colubroidea</taxon>
        <taxon>Colubridae</taxon>
        <taxon>Natricinae</taxon>
        <taxon>Thamnophis</taxon>
    </lineage>
</organism>
<dbReference type="OrthoDB" id="367221at2759"/>
<evidence type="ECO:0000256" key="1">
    <source>
        <dbReference type="SAM" id="MobiDB-lite"/>
    </source>
</evidence>
<dbReference type="GeneID" id="106544005"/>
<dbReference type="PANTHER" id="PTHR13452:SF10">
    <property type="entry name" value="THUMP DOMAIN-CONTAINING PROTEIN 1"/>
    <property type="match status" value="1"/>
</dbReference>
<dbReference type="CTD" id="55623"/>
<dbReference type="KEGG" id="tsr:106544005"/>
<dbReference type="GO" id="GO:0006400">
    <property type="term" value="P:tRNA modification"/>
    <property type="evidence" value="ECO:0007669"/>
    <property type="project" value="InterPro"/>
</dbReference>
<dbReference type="GO" id="GO:0003723">
    <property type="term" value="F:RNA binding"/>
    <property type="evidence" value="ECO:0007669"/>
    <property type="project" value="InterPro"/>
</dbReference>
<dbReference type="Proteomes" id="UP000504617">
    <property type="component" value="Unplaced"/>
</dbReference>
<dbReference type="PANTHER" id="PTHR13452">
    <property type="entry name" value="THUMP DOMAIN CONTAINING PROTEIN 1-RELATED"/>
    <property type="match status" value="1"/>
</dbReference>
<proteinExistence type="predicted"/>
<evidence type="ECO:0000313" key="3">
    <source>
        <dbReference type="RefSeq" id="XP_013915616.1"/>
    </source>
</evidence>
<feature type="region of interest" description="Disordered" evidence="1">
    <location>
        <begin position="1"/>
        <end position="48"/>
    </location>
</feature>
<keyword evidence="2" id="KW-1185">Reference proteome</keyword>
<evidence type="ECO:0000313" key="2">
    <source>
        <dbReference type="Proteomes" id="UP000504617"/>
    </source>
</evidence>
<sequence>MAAAAAPIAAAASPMEASVETPPVAKAAPVRRKRKPPKGKYAHLSKRPKVLGPRKLEAGMSGILITSNVGQQKCVAEAYNLLSEYGEQLYGPGEFIEQKVVRLGEEEEDDAEAALKKEVDQIRTSTEQKRRRFQSLPSGANNVFFIRTQGVGMCA</sequence>
<dbReference type="InterPro" id="IPR040183">
    <property type="entry name" value="THUMPD1-like"/>
</dbReference>
<dbReference type="RefSeq" id="XP_013915616.1">
    <property type="nucleotide sequence ID" value="XM_014060141.1"/>
</dbReference>
<reference evidence="3" key="1">
    <citation type="submission" date="2025-08" db="UniProtKB">
        <authorList>
            <consortium name="RefSeq"/>
        </authorList>
    </citation>
    <scope>IDENTIFICATION</scope>
    <source>
        <tissue evidence="3">Skeletal muscle</tissue>
    </source>
</reference>
<gene>
    <name evidence="3" type="primary">THUMPD1</name>
</gene>
<feature type="compositionally biased region" description="Low complexity" evidence="1">
    <location>
        <begin position="1"/>
        <end position="12"/>
    </location>
</feature>
<name>A0A6I9XP22_9SAUR</name>
<feature type="compositionally biased region" description="Basic residues" evidence="1">
    <location>
        <begin position="29"/>
        <end position="48"/>
    </location>
</feature>
<protein>
    <submittedName>
        <fullName evidence="3">THUMP domain-containing protein 1</fullName>
    </submittedName>
</protein>
<accession>A0A6I9XP22</accession>
<dbReference type="AlphaFoldDB" id="A0A6I9XP22"/>